<feature type="transmembrane region" description="Helical" evidence="1">
    <location>
        <begin position="300"/>
        <end position="324"/>
    </location>
</feature>
<dbReference type="EMBL" id="DONK01000004">
    <property type="protein sequence ID" value="HBU49693.1"/>
    <property type="molecule type" value="Genomic_DNA"/>
</dbReference>
<evidence type="ECO:0000256" key="1">
    <source>
        <dbReference type="SAM" id="Phobius"/>
    </source>
</evidence>
<name>A0A358DUS3_9ALTE</name>
<organism evidence="2 3">
    <name type="scientific">Alteromonas australica</name>
    <dbReference type="NCBI Taxonomy" id="589873"/>
    <lineage>
        <taxon>Bacteria</taxon>
        <taxon>Pseudomonadati</taxon>
        <taxon>Pseudomonadota</taxon>
        <taxon>Gammaproteobacteria</taxon>
        <taxon>Alteromonadales</taxon>
        <taxon>Alteromonadaceae</taxon>
        <taxon>Alteromonas/Salinimonas group</taxon>
        <taxon>Alteromonas</taxon>
    </lineage>
</organism>
<dbReference type="Proteomes" id="UP000264779">
    <property type="component" value="Unassembled WGS sequence"/>
</dbReference>
<feature type="transmembrane region" description="Helical" evidence="1">
    <location>
        <begin position="267"/>
        <end position="288"/>
    </location>
</feature>
<feature type="transmembrane region" description="Helical" evidence="1">
    <location>
        <begin position="242"/>
        <end position="260"/>
    </location>
</feature>
<keyword evidence="1" id="KW-0812">Transmembrane</keyword>
<dbReference type="AlphaFoldDB" id="A0A358DUS3"/>
<evidence type="ECO:0000313" key="3">
    <source>
        <dbReference type="Proteomes" id="UP000264779"/>
    </source>
</evidence>
<protein>
    <recommendedName>
        <fullName evidence="4">HupE/UreJ family protein</fullName>
    </recommendedName>
</protein>
<keyword evidence="1" id="KW-0472">Membrane</keyword>
<keyword evidence="1" id="KW-1133">Transmembrane helix</keyword>
<proteinExistence type="predicted"/>
<accession>A0A358DUS3</accession>
<dbReference type="InterPro" id="IPR032809">
    <property type="entry name" value="Put_HupE_UreJ"/>
</dbReference>
<evidence type="ECO:0008006" key="4">
    <source>
        <dbReference type="Google" id="ProtNLM"/>
    </source>
</evidence>
<reference evidence="2 3" key="1">
    <citation type="journal article" date="2018" name="Nat. Biotechnol.">
        <title>A standardized bacterial taxonomy based on genome phylogeny substantially revises the tree of life.</title>
        <authorList>
            <person name="Parks D.H."/>
            <person name="Chuvochina M."/>
            <person name="Waite D.W."/>
            <person name="Rinke C."/>
            <person name="Skarshewski A."/>
            <person name="Chaumeil P.A."/>
            <person name="Hugenholtz P."/>
        </authorList>
    </citation>
    <scope>NUCLEOTIDE SEQUENCE [LARGE SCALE GENOMIC DNA]</scope>
    <source>
        <strain evidence="2">UBA11621</strain>
    </source>
</reference>
<dbReference type="Pfam" id="PF13795">
    <property type="entry name" value="HupE_UreJ_2"/>
    <property type="match status" value="1"/>
</dbReference>
<gene>
    <name evidence="2" type="ORF">DEB45_00420</name>
</gene>
<comment type="caution">
    <text evidence="2">The sequence shown here is derived from an EMBL/GenBank/DDBJ whole genome shotgun (WGS) entry which is preliminary data.</text>
</comment>
<evidence type="ECO:0000313" key="2">
    <source>
        <dbReference type="EMBL" id="HBU49693.1"/>
    </source>
</evidence>
<sequence>MTEVQVDIREPEAAKLIIKIDLGQSLMRPVDYWHAVSAQPAEQAQLLAPFAKQLSSGINVSIDGQVYSSLLLSWQLEALSLEAINNPLSPQMATLTFALDTKSVSAYEVIEVSIDNNLEVPWPTLVRVDSAENPLPVSRLLTANDRKSRPIALNPNSSHSDTSTSAGLMIAFLDWVPGISWAAIGFQHIIPAGLDHIFFVLGLFFLSTRLSTLFYQVSCFTLAHSLTLGLSMLGMVSVPASVVEPLIAASIIFIAVDNLYSHSLARWRLAVVTIFGLLHGLGFAAALSDLSVPAENFFSTLFFFNLGVELGQLTVLALAFLTVGWFRNWTKYSERVARPATVTIAGVGTYWLVKRIALL</sequence>